<organism evidence="5 6">
    <name type="scientific">Novosphingobium fuchskuhlense</name>
    <dbReference type="NCBI Taxonomy" id="1117702"/>
    <lineage>
        <taxon>Bacteria</taxon>
        <taxon>Pseudomonadati</taxon>
        <taxon>Pseudomonadota</taxon>
        <taxon>Alphaproteobacteria</taxon>
        <taxon>Sphingomonadales</taxon>
        <taxon>Sphingomonadaceae</taxon>
        <taxon>Novosphingobium</taxon>
    </lineage>
</organism>
<proteinExistence type="inferred from homology"/>
<keyword evidence="6" id="KW-1185">Reference proteome</keyword>
<evidence type="ECO:0000313" key="6">
    <source>
        <dbReference type="Proteomes" id="UP000058012"/>
    </source>
</evidence>
<comment type="caution">
    <text evidence="5">The sequence shown here is derived from an EMBL/GenBank/DDBJ whole genome shotgun (WGS) entry which is preliminary data.</text>
</comment>
<dbReference type="PANTHER" id="PTHR30408">
    <property type="entry name" value="TYPE-1 RESTRICTION ENZYME ECOKI SPECIFICITY PROTEIN"/>
    <property type="match status" value="1"/>
</dbReference>
<dbReference type="InterPro" id="IPR052021">
    <property type="entry name" value="Type-I_RS_S_subunit"/>
</dbReference>
<dbReference type="STRING" id="1117702.AQZ52_00605"/>
<evidence type="ECO:0000256" key="1">
    <source>
        <dbReference type="ARBA" id="ARBA00010923"/>
    </source>
</evidence>
<keyword evidence="3" id="KW-0238">DNA-binding</keyword>
<dbReference type="AlphaFoldDB" id="A0A117UZ59"/>
<protein>
    <recommendedName>
        <fullName evidence="4">Type I restriction modification DNA specificity domain-containing protein</fullName>
    </recommendedName>
</protein>
<dbReference type="RefSeq" id="WP_067906031.1">
    <property type="nucleotide sequence ID" value="NZ_KQ954244.1"/>
</dbReference>
<dbReference type="CDD" id="cd16961">
    <property type="entry name" value="RMtype1_S_TRD-CR_like"/>
    <property type="match status" value="1"/>
</dbReference>
<dbReference type="CDD" id="cd17268">
    <property type="entry name" value="RMtype1_S_Ara36733I_TRD1-CR1_like"/>
    <property type="match status" value="1"/>
</dbReference>
<feature type="domain" description="Type I restriction modification DNA specificity" evidence="4">
    <location>
        <begin position="262"/>
        <end position="374"/>
    </location>
</feature>
<comment type="similarity">
    <text evidence="1">Belongs to the type-I restriction system S methylase family.</text>
</comment>
<dbReference type="PANTHER" id="PTHR30408:SF12">
    <property type="entry name" value="TYPE I RESTRICTION ENZYME MJAVIII SPECIFICITY SUBUNIT"/>
    <property type="match status" value="1"/>
</dbReference>
<reference evidence="5 6" key="1">
    <citation type="submission" date="2015-10" db="EMBL/GenBank/DDBJ databases">
        <title>Draft genome sequence of Novosphingobium fuchskuhlense DSM 25065 isolated from a surface water sample of the southwest basin of Lake Grosse Fuchskuhle.</title>
        <authorList>
            <person name="Ruckert C."/>
            <person name="Winkler A."/>
            <person name="Glaeser J."/>
            <person name="Grossart H.-P."/>
            <person name="Kalinowski J."/>
            <person name="Glaeser S."/>
        </authorList>
    </citation>
    <scope>NUCLEOTIDE SEQUENCE [LARGE SCALE GENOMIC DNA]</scope>
    <source>
        <strain evidence="5 6">FNE08-7</strain>
    </source>
</reference>
<evidence type="ECO:0000259" key="4">
    <source>
        <dbReference type="Pfam" id="PF01420"/>
    </source>
</evidence>
<feature type="domain" description="Type I restriction modification DNA specificity" evidence="4">
    <location>
        <begin position="80"/>
        <end position="167"/>
    </location>
</feature>
<dbReference type="EMBL" id="LLZS01000001">
    <property type="protein sequence ID" value="KUR73515.1"/>
    <property type="molecule type" value="Genomic_DNA"/>
</dbReference>
<dbReference type="InterPro" id="IPR044946">
    <property type="entry name" value="Restrct_endonuc_typeI_TRD_sf"/>
</dbReference>
<dbReference type="Pfam" id="PF01420">
    <property type="entry name" value="Methylase_S"/>
    <property type="match status" value="2"/>
</dbReference>
<sequence length="403" mass="44529">MTPTGWTETRFGNAFVKRTERGRAGLPTMSVTISDGLVFRDSIDRKMDTNLLAEEHLLVRKGDIAYNMMRMWQGASGLAEADALVSPAYVVLRPTATIDPLFAAYLFKHPRTIYLFWAYSYGLTEDRLRLYFDDFSLIPICLPPISEQRKIAEILFTWDRAIEKVQELIANARAKKLALSQRILPINGQTPKARLAGFSGEWAKTTLGSRGGFRKGKGVARSDAKAQGIPCVRYGEIYTHHNDVVHTFNSFIDEASALQSEPLRPGDILFACSGETAEEIGKCVAFIGRHEAYAGGDIIIFNPEQDDPVFLAYLLNSSPVALQKAQFGQGNSVVHISATNLAKLKIAVPTREEQTAIGELFLAADRSILSLTAQLASLREEKSALMQQLLTGKRRVKIGGDFA</sequence>
<keyword evidence="2" id="KW-0680">Restriction system</keyword>
<dbReference type="Gene3D" id="3.90.220.20">
    <property type="entry name" value="DNA methylase specificity domains"/>
    <property type="match status" value="2"/>
</dbReference>
<dbReference type="Proteomes" id="UP000058012">
    <property type="component" value="Unassembled WGS sequence"/>
</dbReference>
<evidence type="ECO:0000256" key="2">
    <source>
        <dbReference type="ARBA" id="ARBA00022747"/>
    </source>
</evidence>
<dbReference type="OrthoDB" id="164285at2"/>
<evidence type="ECO:0000256" key="3">
    <source>
        <dbReference type="ARBA" id="ARBA00023125"/>
    </source>
</evidence>
<accession>A0A117UZ59</accession>
<evidence type="ECO:0000313" key="5">
    <source>
        <dbReference type="EMBL" id="KUR73515.1"/>
    </source>
</evidence>
<gene>
    <name evidence="5" type="ORF">AQZ52_00605</name>
</gene>
<dbReference type="InterPro" id="IPR000055">
    <property type="entry name" value="Restrct_endonuc_typeI_TRD"/>
</dbReference>
<dbReference type="GO" id="GO:0003677">
    <property type="term" value="F:DNA binding"/>
    <property type="evidence" value="ECO:0007669"/>
    <property type="project" value="UniProtKB-KW"/>
</dbReference>
<dbReference type="Gene3D" id="1.10.287.1120">
    <property type="entry name" value="Bipartite methylase S protein"/>
    <property type="match status" value="1"/>
</dbReference>
<name>A0A117UZ59_9SPHN</name>
<dbReference type="SUPFAM" id="SSF116734">
    <property type="entry name" value="DNA methylase specificity domain"/>
    <property type="match status" value="2"/>
</dbReference>
<dbReference type="GO" id="GO:0009307">
    <property type="term" value="P:DNA restriction-modification system"/>
    <property type="evidence" value="ECO:0007669"/>
    <property type="project" value="UniProtKB-KW"/>
</dbReference>